<keyword evidence="4" id="KW-1185">Reference proteome</keyword>
<dbReference type="Pfam" id="PF03123">
    <property type="entry name" value="CAT_RBD"/>
    <property type="match status" value="1"/>
</dbReference>
<evidence type="ECO:0000313" key="3">
    <source>
        <dbReference type="EMBL" id="MBC5676535.1"/>
    </source>
</evidence>
<dbReference type="PROSITE" id="PS51372">
    <property type="entry name" value="PRD_2"/>
    <property type="match status" value="2"/>
</dbReference>
<sequence>MSGKRWIVTSVINNNVVSARNERNQERILIGKGIGFRMKSGDEVAPSKIEKEFFLKSKNAAGKLYALIAQTPEIYMEITSEIVKMAEKELDKELDEAVFLHLMDHISFAVSRMKQGIAFKCVLLWEIRSFYPKEFAAAKKGLELINEKTGVDLPEDEAGAMAIHIINAEFDYENVNDSVRMTELIHKIINIVRYQYHMNFDEESVHSVRFTTHLKFFAKRIFQDNMLDSDDSEFHEMIRKEYAEAYMCAEKIARVISEDYQLTVTEEEKIYLAVYIHRITMAEGKE</sequence>
<dbReference type="Pfam" id="PF00874">
    <property type="entry name" value="PRD"/>
    <property type="match status" value="2"/>
</dbReference>
<accession>A0ABR7FMU2</accession>
<organism evidence="3 4">
    <name type="scientific">Anaerostipes hominis</name>
    <name type="common">ex Liu et al. 2021</name>
    <dbReference type="NCBI Taxonomy" id="2763018"/>
    <lineage>
        <taxon>Bacteria</taxon>
        <taxon>Bacillati</taxon>
        <taxon>Bacillota</taxon>
        <taxon>Clostridia</taxon>
        <taxon>Lachnospirales</taxon>
        <taxon>Lachnospiraceae</taxon>
        <taxon>Anaerostipes</taxon>
    </lineage>
</organism>
<name>A0ABR7FMU2_9FIRM</name>
<protein>
    <submittedName>
        <fullName evidence="3">PRD domain-containing protein</fullName>
    </submittedName>
</protein>
<reference evidence="3 4" key="1">
    <citation type="submission" date="2020-08" db="EMBL/GenBank/DDBJ databases">
        <title>Genome public.</title>
        <authorList>
            <person name="Liu C."/>
            <person name="Sun Q."/>
        </authorList>
    </citation>
    <scope>NUCLEOTIDE SEQUENCE [LARGE SCALE GENOMIC DNA]</scope>
    <source>
        <strain evidence="3 4">NSJ-7</strain>
    </source>
</reference>
<evidence type="ECO:0000313" key="4">
    <source>
        <dbReference type="Proteomes" id="UP000635828"/>
    </source>
</evidence>
<feature type="domain" description="PRD" evidence="2">
    <location>
        <begin position="70"/>
        <end position="175"/>
    </location>
</feature>
<keyword evidence="1" id="KW-0677">Repeat</keyword>
<gene>
    <name evidence="3" type="ORF">H8S22_02575</name>
</gene>
<dbReference type="SMART" id="SM01061">
    <property type="entry name" value="CAT_RBD"/>
    <property type="match status" value="1"/>
</dbReference>
<dbReference type="NCBIfam" id="NF046042">
    <property type="entry name" value="LicT"/>
    <property type="match status" value="1"/>
</dbReference>
<dbReference type="InterPro" id="IPR011608">
    <property type="entry name" value="PRD"/>
</dbReference>
<dbReference type="Proteomes" id="UP000635828">
    <property type="component" value="Unassembled WGS sequence"/>
</dbReference>
<dbReference type="InterPro" id="IPR004341">
    <property type="entry name" value="CAT_RNA-bd_dom"/>
</dbReference>
<dbReference type="PANTHER" id="PTHR30185">
    <property type="entry name" value="CRYPTIC BETA-GLUCOSIDE BGL OPERON ANTITERMINATOR"/>
    <property type="match status" value="1"/>
</dbReference>
<dbReference type="SUPFAM" id="SSF50151">
    <property type="entry name" value="SacY-like RNA-binding domain"/>
    <property type="match status" value="1"/>
</dbReference>
<dbReference type="InterPro" id="IPR036634">
    <property type="entry name" value="PRD_sf"/>
</dbReference>
<evidence type="ECO:0000256" key="1">
    <source>
        <dbReference type="ARBA" id="ARBA00022737"/>
    </source>
</evidence>
<dbReference type="EMBL" id="JACOOS010000002">
    <property type="protein sequence ID" value="MBC5676535.1"/>
    <property type="molecule type" value="Genomic_DNA"/>
</dbReference>
<evidence type="ECO:0000259" key="2">
    <source>
        <dbReference type="PROSITE" id="PS51372"/>
    </source>
</evidence>
<feature type="domain" description="PRD" evidence="2">
    <location>
        <begin position="176"/>
        <end position="286"/>
    </location>
</feature>
<dbReference type="Gene3D" id="1.10.1790.10">
    <property type="entry name" value="PRD domain"/>
    <property type="match status" value="2"/>
</dbReference>
<dbReference type="RefSeq" id="WP_024726644.1">
    <property type="nucleotide sequence ID" value="NZ_JACOOS010000002.1"/>
</dbReference>
<dbReference type="Gene3D" id="2.30.24.10">
    <property type="entry name" value="CAT RNA-binding domain"/>
    <property type="match status" value="1"/>
</dbReference>
<dbReference type="InterPro" id="IPR050661">
    <property type="entry name" value="BglG_antiterminators"/>
</dbReference>
<comment type="caution">
    <text evidence="3">The sequence shown here is derived from an EMBL/GenBank/DDBJ whole genome shotgun (WGS) entry which is preliminary data.</text>
</comment>
<dbReference type="InterPro" id="IPR036650">
    <property type="entry name" value="CAT_RNA-bd_dom_sf"/>
</dbReference>
<dbReference type="SUPFAM" id="SSF63520">
    <property type="entry name" value="PTS-regulatory domain, PRD"/>
    <property type="match status" value="2"/>
</dbReference>
<dbReference type="PANTHER" id="PTHR30185:SF15">
    <property type="entry name" value="CRYPTIC BETA-GLUCOSIDE BGL OPERON ANTITERMINATOR"/>
    <property type="match status" value="1"/>
</dbReference>
<proteinExistence type="predicted"/>